<sequence length="290" mass="32595">MVSITPAEALALREAASSSSQTISRDHLYVVKTTIRPSNQEILMLKACEHPNVAEFIGSYQSYARAQTDDEIMEVLTRERTQGVVLTEIIRNNVLEDRHISRICLEVGEALRYLHRQKIIHGRVKSSNILIDDQGRVMLTDFSNDPASMDAPHWMAPEIVRQQMPREDKRPVATPDGLHPGWGLGAVVADNTTRHRRQPSFSTNAKADIWALGITVFEILEGYPPYHNESDALKCIVANGTPTLRNPENCSRELKTFLAGMLCVDLKSRNSAKMLLEVSFWSHSFKAFAE</sequence>
<accession>A0ABR3EPN0</accession>
<evidence type="ECO:0000256" key="2">
    <source>
        <dbReference type="ARBA" id="ARBA00022741"/>
    </source>
</evidence>
<evidence type="ECO:0000259" key="4">
    <source>
        <dbReference type="PROSITE" id="PS50011"/>
    </source>
</evidence>
<evidence type="ECO:0000313" key="5">
    <source>
        <dbReference type="EMBL" id="KAL0564761.1"/>
    </source>
</evidence>
<proteinExistence type="inferred from homology"/>
<dbReference type="EMBL" id="JBAHYK010002599">
    <property type="protein sequence ID" value="KAL0564761.1"/>
    <property type="molecule type" value="Genomic_DNA"/>
</dbReference>
<comment type="caution">
    <text evidence="5">The sequence shown here is derived from an EMBL/GenBank/DDBJ whole genome shotgun (WGS) entry which is preliminary data.</text>
</comment>
<dbReference type="SMART" id="SM00220">
    <property type="entry name" value="S_TKc"/>
    <property type="match status" value="1"/>
</dbReference>
<keyword evidence="5" id="KW-0808">Transferase</keyword>
<keyword evidence="2" id="KW-0547">Nucleotide-binding</keyword>
<reference evidence="5 6" key="1">
    <citation type="submission" date="2024-02" db="EMBL/GenBank/DDBJ databases">
        <title>A draft genome for the cacao thread blight pathogen Marasmius crinis-equi.</title>
        <authorList>
            <person name="Cohen S.P."/>
            <person name="Baruah I.K."/>
            <person name="Amoako-Attah I."/>
            <person name="Bukari Y."/>
            <person name="Meinhardt L.W."/>
            <person name="Bailey B.A."/>
        </authorList>
    </citation>
    <scope>NUCLEOTIDE SEQUENCE [LARGE SCALE GENOMIC DNA]</scope>
    <source>
        <strain evidence="5 6">GH-76</strain>
    </source>
</reference>
<dbReference type="InterPro" id="IPR000719">
    <property type="entry name" value="Prot_kinase_dom"/>
</dbReference>
<gene>
    <name evidence="5" type="primary">KIC1_2</name>
    <name evidence="5" type="ORF">V5O48_017280</name>
</gene>
<dbReference type="SUPFAM" id="SSF56112">
    <property type="entry name" value="Protein kinase-like (PK-like)"/>
    <property type="match status" value="1"/>
</dbReference>
<keyword evidence="6" id="KW-1185">Reference proteome</keyword>
<organism evidence="5 6">
    <name type="scientific">Marasmius crinis-equi</name>
    <dbReference type="NCBI Taxonomy" id="585013"/>
    <lineage>
        <taxon>Eukaryota</taxon>
        <taxon>Fungi</taxon>
        <taxon>Dikarya</taxon>
        <taxon>Basidiomycota</taxon>
        <taxon>Agaricomycotina</taxon>
        <taxon>Agaricomycetes</taxon>
        <taxon>Agaricomycetidae</taxon>
        <taxon>Agaricales</taxon>
        <taxon>Marasmiineae</taxon>
        <taxon>Marasmiaceae</taxon>
        <taxon>Marasmius</taxon>
    </lineage>
</organism>
<dbReference type="PANTHER" id="PTHR45832">
    <property type="entry name" value="SERINE/THREONINE-PROTEIN KINASE SAMKA-RELATED-RELATED"/>
    <property type="match status" value="1"/>
</dbReference>
<keyword evidence="3" id="KW-0067">ATP-binding</keyword>
<protein>
    <submittedName>
        <fullName evidence="5">Kinase that interacts with cdc31p</fullName>
    </submittedName>
</protein>
<comment type="similarity">
    <text evidence="1">Belongs to the protein kinase superfamily. STE Ser/Thr protein kinase family. STE20 subfamily.</text>
</comment>
<dbReference type="GO" id="GO:0016301">
    <property type="term" value="F:kinase activity"/>
    <property type="evidence" value="ECO:0007669"/>
    <property type="project" value="UniProtKB-KW"/>
</dbReference>
<evidence type="ECO:0000313" key="6">
    <source>
        <dbReference type="Proteomes" id="UP001465976"/>
    </source>
</evidence>
<keyword evidence="5" id="KW-0418">Kinase</keyword>
<dbReference type="PANTHER" id="PTHR45832:SF22">
    <property type="entry name" value="SERINE_THREONINE-PROTEIN KINASE SAMKA-RELATED"/>
    <property type="match status" value="1"/>
</dbReference>
<dbReference type="Gene3D" id="1.10.510.10">
    <property type="entry name" value="Transferase(Phosphotransferase) domain 1"/>
    <property type="match status" value="2"/>
</dbReference>
<feature type="domain" description="Protein kinase" evidence="4">
    <location>
        <begin position="1"/>
        <end position="286"/>
    </location>
</feature>
<dbReference type="Proteomes" id="UP001465976">
    <property type="component" value="Unassembled WGS sequence"/>
</dbReference>
<dbReference type="PROSITE" id="PS50011">
    <property type="entry name" value="PROTEIN_KINASE_DOM"/>
    <property type="match status" value="1"/>
</dbReference>
<evidence type="ECO:0000256" key="3">
    <source>
        <dbReference type="ARBA" id="ARBA00022840"/>
    </source>
</evidence>
<evidence type="ECO:0000256" key="1">
    <source>
        <dbReference type="ARBA" id="ARBA00008874"/>
    </source>
</evidence>
<dbReference type="InterPro" id="IPR011009">
    <property type="entry name" value="Kinase-like_dom_sf"/>
</dbReference>
<name>A0ABR3EPN0_9AGAR</name>
<dbReference type="Pfam" id="PF00069">
    <property type="entry name" value="Pkinase"/>
    <property type="match status" value="2"/>
</dbReference>
<dbReference type="InterPro" id="IPR051931">
    <property type="entry name" value="PAK3-like"/>
</dbReference>